<dbReference type="PROSITE" id="PS00676">
    <property type="entry name" value="SIGMA54_INTERACT_2"/>
    <property type="match status" value="1"/>
</dbReference>
<gene>
    <name evidence="7" type="ORF">DFR56_1182</name>
</gene>
<protein>
    <submittedName>
        <fullName evidence="7">Transcriptional regulator of acetoin/glycerol metabolism</fullName>
    </submittedName>
</protein>
<dbReference type="Proteomes" id="UP000247978">
    <property type="component" value="Unassembled WGS sequence"/>
</dbReference>
<dbReference type="EMBL" id="QJJQ01000018">
    <property type="protein sequence ID" value="PXW82429.1"/>
    <property type="molecule type" value="Genomic_DNA"/>
</dbReference>
<dbReference type="SMART" id="SM00382">
    <property type="entry name" value="AAA"/>
    <property type="match status" value="1"/>
</dbReference>
<dbReference type="Gene3D" id="3.40.50.300">
    <property type="entry name" value="P-loop containing nucleotide triphosphate hydrolases"/>
    <property type="match status" value="1"/>
</dbReference>
<dbReference type="InterPro" id="IPR003593">
    <property type="entry name" value="AAA+_ATPase"/>
</dbReference>
<dbReference type="Gene3D" id="3.30.450.40">
    <property type="match status" value="1"/>
</dbReference>
<dbReference type="InterPro" id="IPR058031">
    <property type="entry name" value="AAA_lid_NorR"/>
</dbReference>
<dbReference type="PROSITE" id="PS00675">
    <property type="entry name" value="SIGMA54_INTERACT_1"/>
    <property type="match status" value="1"/>
</dbReference>
<name>A0A2V3W0Y8_9BACI</name>
<evidence type="ECO:0000313" key="7">
    <source>
        <dbReference type="EMBL" id="PXW82429.1"/>
    </source>
</evidence>
<dbReference type="CDD" id="cd00009">
    <property type="entry name" value="AAA"/>
    <property type="match status" value="1"/>
</dbReference>
<dbReference type="GO" id="GO:0043565">
    <property type="term" value="F:sequence-specific DNA binding"/>
    <property type="evidence" value="ECO:0007669"/>
    <property type="project" value="InterPro"/>
</dbReference>
<dbReference type="Pfam" id="PF02954">
    <property type="entry name" value="HTH_8"/>
    <property type="match status" value="1"/>
</dbReference>
<evidence type="ECO:0000259" key="6">
    <source>
        <dbReference type="PROSITE" id="PS50045"/>
    </source>
</evidence>
<dbReference type="PROSITE" id="PS00688">
    <property type="entry name" value="SIGMA54_INTERACT_3"/>
    <property type="match status" value="1"/>
</dbReference>
<evidence type="ECO:0000256" key="2">
    <source>
        <dbReference type="ARBA" id="ARBA00022840"/>
    </source>
</evidence>
<keyword evidence="1" id="KW-0547">Nucleotide-binding</keyword>
<dbReference type="Gene3D" id="1.10.8.60">
    <property type="match status" value="1"/>
</dbReference>
<dbReference type="InterPro" id="IPR003018">
    <property type="entry name" value="GAF"/>
</dbReference>
<evidence type="ECO:0000313" key="8">
    <source>
        <dbReference type="Proteomes" id="UP000247978"/>
    </source>
</evidence>
<dbReference type="Pfam" id="PF01590">
    <property type="entry name" value="GAF"/>
    <property type="match status" value="1"/>
</dbReference>
<dbReference type="GO" id="GO:0005524">
    <property type="term" value="F:ATP binding"/>
    <property type="evidence" value="ECO:0007669"/>
    <property type="project" value="UniProtKB-KW"/>
</dbReference>
<dbReference type="SUPFAM" id="SSF52540">
    <property type="entry name" value="P-loop containing nucleoside triphosphate hydrolases"/>
    <property type="match status" value="1"/>
</dbReference>
<keyword evidence="8" id="KW-1185">Reference proteome</keyword>
<dbReference type="InterPro" id="IPR025662">
    <property type="entry name" value="Sigma_54_int_dom_ATP-bd_1"/>
</dbReference>
<feature type="domain" description="Sigma-54 factor interaction" evidence="6">
    <location>
        <begin position="341"/>
        <end position="571"/>
    </location>
</feature>
<sequence>MFQSKLAFYSTNELPHKMKELESNWEYFMLENQMLETMRPIVFQSWKRCQRYDVDPLQKQTPIIMDESKLMELISRSNLYDVSLPVIEDLYNQIKGTQHLITLSDSKGRIIHLKGDYKIESQAQEMNFVAGADWSEKFAGSNAIGTSLASGQPIQILSHEHYCEGVHPWVCSAAPIRDPLTRKILGIIDLTGPSQSAQSHSLTVVQSVSGIIEQRLLQSSYKILDHLQRKYEEVKNKPSAVHVVVVDEMLNVVRADSKCLSLLQINDWDQLWKKEELKQLKTSLIDSSIHEWEWDITSLKLKIFIQSVTLDSERIGFVFCFEKLYQFHPLDSNSETVLKGVIGKSDAMKKVIQKVQVISEVNVPVLLTGESGTGKEVFAYAIHQKSLRKNEPFIAINCGAIPDNLISSELFGYEAGAFTGGNPQGKRGKFEEANNGTILLDEIGEMPLELQVHLLRVLQEKEVVRLGSSKPLPINVRIIAATNKNLQKLVNEGLFRSDLYFRLNVVELHLPPLKKRKGDIRLLCEFFANELAKTHKKQIPTIDQQVLDFFHRYQWPGNIRELMNVMEYAVLFCEENHITLKSLPKSILENNNDYLTHKDNHLSPLEHKEKEKLKQLIYETNGNLSEVARRCKIARTTLYRKIEKYNLGHVSNK</sequence>
<dbReference type="Pfam" id="PF25601">
    <property type="entry name" value="AAA_lid_14"/>
    <property type="match status" value="1"/>
</dbReference>
<accession>A0A2V3W0Y8</accession>
<dbReference type="PANTHER" id="PTHR32071">
    <property type="entry name" value="TRANSCRIPTIONAL REGULATORY PROTEIN"/>
    <property type="match status" value="1"/>
</dbReference>
<keyword evidence="2" id="KW-0067">ATP-binding</keyword>
<comment type="caution">
    <text evidence="7">The sequence shown here is derived from an EMBL/GenBank/DDBJ whole genome shotgun (WGS) entry which is preliminary data.</text>
</comment>
<dbReference type="InterPro" id="IPR027417">
    <property type="entry name" value="P-loop_NTPase"/>
</dbReference>
<dbReference type="InterPro" id="IPR025943">
    <property type="entry name" value="Sigma_54_int_dom_ATP-bd_2"/>
</dbReference>
<dbReference type="SUPFAM" id="SSF46689">
    <property type="entry name" value="Homeodomain-like"/>
    <property type="match status" value="1"/>
</dbReference>
<keyword evidence="4" id="KW-0238">DNA-binding</keyword>
<proteinExistence type="predicted"/>
<evidence type="ECO:0000256" key="5">
    <source>
        <dbReference type="ARBA" id="ARBA00023163"/>
    </source>
</evidence>
<keyword evidence="5" id="KW-0804">Transcription</keyword>
<dbReference type="InterPro" id="IPR002197">
    <property type="entry name" value="HTH_Fis"/>
</dbReference>
<dbReference type="AlphaFoldDB" id="A0A2V3W0Y8"/>
<dbReference type="InterPro" id="IPR029016">
    <property type="entry name" value="GAF-like_dom_sf"/>
</dbReference>
<dbReference type="RefSeq" id="WP_244916586.1">
    <property type="nucleotide sequence ID" value="NZ_JBHUHB010000001.1"/>
</dbReference>
<evidence type="ECO:0000256" key="1">
    <source>
        <dbReference type="ARBA" id="ARBA00022741"/>
    </source>
</evidence>
<evidence type="ECO:0000256" key="4">
    <source>
        <dbReference type="ARBA" id="ARBA00023125"/>
    </source>
</evidence>
<dbReference type="InterPro" id="IPR002078">
    <property type="entry name" value="Sigma_54_int"/>
</dbReference>
<organism evidence="7 8">
    <name type="scientific">Pseudogracilibacillus auburnensis</name>
    <dbReference type="NCBI Taxonomy" id="1494959"/>
    <lineage>
        <taxon>Bacteria</taxon>
        <taxon>Bacillati</taxon>
        <taxon>Bacillota</taxon>
        <taxon>Bacilli</taxon>
        <taxon>Bacillales</taxon>
        <taxon>Bacillaceae</taxon>
        <taxon>Pseudogracilibacillus</taxon>
    </lineage>
</organism>
<reference evidence="7 8" key="1">
    <citation type="submission" date="2018-05" db="EMBL/GenBank/DDBJ databases">
        <title>Genomic Encyclopedia of Type Strains, Phase IV (KMG-IV): sequencing the most valuable type-strain genomes for metagenomic binning, comparative biology and taxonomic classification.</title>
        <authorList>
            <person name="Goeker M."/>
        </authorList>
    </citation>
    <scope>NUCLEOTIDE SEQUENCE [LARGE SCALE GENOMIC DNA]</scope>
    <source>
        <strain evidence="7 8">DSM 28556</strain>
    </source>
</reference>
<dbReference type="InterPro" id="IPR009057">
    <property type="entry name" value="Homeodomain-like_sf"/>
</dbReference>
<keyword evidence="3" id="KW-0805">Transcription regulation</keyword>
<evidence type="ECO:0000256" key="3">
    <source>
        <dbReference type="ARBA" id="ARBA00023015"/>
    </source>
</evidence>
<dbReference type="PANTHER" id="PTHR32071:SF57">
    <property type="entry name" value="C4-DICARBOXYLATE TRANSPORT TRANSCRIPTIONAL REGULATORY PROTEIN DCTD"/>
    <property type="match status" value="1"/>
</dbReference>
<dbReference type="InterPro" id="IPR025944">
    <property type="entry name" value="Sigma_54_int_dom_CS"/>
</dbReference>
<dbReference type="GO" id="GO:0006355">
    <property type="term" value="P:regulation of DNA-templated transcription"/>
    <property type="evidence" value="ECO:0007669"/>
    <property type="project" value="InterPro"/>
</dbReference>
<dbReference type="Gene3D" id="1.10.10.60">
    <property type="entry name" value="Homeodomain-like"/>
    <property type="match status" value="1"/>
</dbReference>
<dbReference type="Pfam" id="PF00158">
    <property type="entry name" value="Sigma54_activat"/>
    <property type="match status" value="1"/>
</dbReference>
<dbReference type="PROSITE" id="PS50045">
    <property type="entry name" value="SIGMA54_INTERACT_4"/>
    <property type="match status" value="1"/>
</dbReference>
<dbReference type="FunFam" id="3.40.50.300:FF:000006">
    <property type="entry name" value="DNA-binding transcriptional regulator NtrC"/>
    <property type="match status" value="1"/>
</dbReference>